<dbReference type="GO" id="GO:0005743">
    <property type="term" value="C:mitochondrial inner membrane"/>
    <property type="evidence" value="ECO:0007669"/>
    <property type="project" value="EnsemblFungi"/>
</dbReference>
<dbReference type="AlphaFoldDB" id="A0A0W0CRT6"/>
<keyword evidence="2" id="KW-0812">Transmembrane</keyword>
<dbReference type="OMA" id="YAWYTRV"/>
<reference evidence="5 6" key="1">
    <citation type="submission" date="2015-10" db="EMBL/GenBank/DDBJ databases">
        <title>Draft genomes sequences of Candida glabrata isolates 1A, 1B, 2A, 2B, 3A and 3B.</title>
        <authorList>
            <person name="Haavelsrud O.E."/>
            <person name="Gaustad P."/>
        </authorList>
    </citation>
    <scope>NUCLEOTIDE SEQUENCE [LARGE SCALE GENOMIC DNA]</scope>
    <source>
        <strain evidence="5">910700640</strain>
    </source>
</reference>
<dbReference type="EMBL" id="LLZZ01000125">
    <property type="protein sequence ID" value="KTB02283.1"/>
    <property type="molecule type" value="Genomic_DNA"/>
</dbReference>
<comment type="subcellular location">
    <subcellularLocation>
        <location evidence="1">Membrane</location>
        <topology evidence="1">Single-pass membrane protein</topology>
    </subcellularLocation>
</comment>
<protein>
    <submittedName>
        <fullName evidence="5">Cytochrome c oxidase assembly protein COX14</fullName>
    </submittedName>
</protein>
<gene>
    <name evidence="5" type="ORF">AO440_003712</name>
</gene>
<keyword evidence="4" id="KW-0472">Membrane</keyword>
<dbReference type="VEuPathDB" id="FungiDB:GWK60_K10747"/>
<dbReference type="VEuPathDB" id="FungiDB:GVI51_K10791"/>
<evidence type="ECO:0000313" key="5">
    <source>
        <dbReference type="EMBL" id="KTB02283.1"/>
    </source>
</evidence>
<comment type="caution">
    <text evidence="5">The sequence shown here is derived from an EMBL/GenBank/DDBJ whole genome shotgun (WGS) entry which is preliminary data.</text>
</comment>
<evidence type="ECO:0000313" key="6">
    <source>
        <dbReference type="Proteomes" id="UP000054886"/>
    </source>
</evidence>
<evidence type="ECO:0000256" key="4">
    <source>
        <dbReference type="ARBA" id="ARBA00023136"/>
    </source>
</evidence>
<dbReference type="Proteomes" id="UP000054886">
    <property type="component" value="Unassembled WGS sequence"/>
</dbReference>
<dbReference type="InterPro" id="IPR029208">
    <property type="entry name" value="COX14"/>
</dbReference>
<name>A0A0W0CRT6_CANGB</name>
<evidence type="ECO:0000256" key="2">
    <source>
        <dbReference type="ARBA" id="ARBA00022692"/>
    </source>
</evidence>
<dbReference type="GO" id="GO:0070130">
    <property type="term" value="P:negative regulation of mitochondrial translation"/>
    <property type="evidence" value="ECO:0007669"/>
    <property type="project" value="EnsemblFungi"/>
</dbReference>
<evidence type="ECO:0000256" key="1">
    <source>
        <dbReference type="ARBA" id="ARBA00004167"/>
    </source>
</evidence>
<proteinExistence type="predicted"/>
<organism evidence="5 6">
    <name type="scientific">Candida glabrata</name>
    <name type="common">Yeast</name>
    <name type="synonym">Torulopsis glabrata</name>
    <dbReference type="NCBI Taxonomy" id="5478"/>
    <lineage>
        <taxon>Eukaryota</taxon>
        <taxon>Fungi</taxon>
        <taxon>Dikarya</taxon>
        <taxon>Ascomycota</taxon>
        <taxon>Saccharomycotina</taxon>
        <taxon>Saccharomycetes</taxon>
        <taxon>Saccharomycetales</taxon>
        <taxon>Saccharomycetaceae</taxon>
        <taxon>Nakaseomyces</taxon>
    </lineage>
</organism>
<accession>A0A0W0CRT6</accession>
<sequence length="67" mass="7641">MARYAWYTRATDTLHRLTVLTIIGGSLYMTGGLVYTLYMNGKRYEQKVITDKKDEMNQLEGAVSSSE</sequence>
<dbReference type="VEuPathDB" id="FungiDB:B1J91_K10956g"/>
<evidence type="ECO:0000256" key="3">
    <source>
        <dbReference type="ARBA" id="ARBA00022989"/>
    </source>
</evidence>
<dbReference type="VEuPathDB" id="FungiDB:CAGL0K10956g"/>
<dbReference type="GO" id="GO:0005759">
    <property type="term" value="C:mitochondrial matrix"/>
    <property type="evidence" value="ECO:0007669"/>
    <property type="project" value="EnsemblFungi"/>
</dbReference>
<dbReference type="OrthoDB" id="4083952at2759"/>
<dbReference type="Pfam" id="PF14880">
    <property type="entry name" value="COX14"/>
    <property type="match status" value="1"/>
</dbReference>
<keyword evidence="3" id="KW-1133">Transmembrane helix</keyword>
<dbReference type="PhylomeDB" id="A0A0W0CRT6"/>
<dbReference type="GO" id="GO:0033617">
    <property type="term" value="P:mitochondrial respiratory chain complex IV assembly"/>
    <property type="evidence" value="ECO:0007669"/>
    <property type="project" value="EnsemblFungi"/>
</dbReference>